<dbReference type="GO" id="GO:0030964">
    <property type="term" value="C:NADH dehydrogenase complex"/>
    <property type="evidence" value="ECO:0007669"/>
    <property type="project" value="TreeGrafter"/>
</dbReference>
<dbReference type="EC" id="7.1.1.-" evidence="7"/>
<dbReference type="InterPro" id="IPR023043">
    <property type="entry name" value="NAD(P)H_OxRDtase_bac/plastid"/>
</dbReference>
<dbReference type="RefSeq" id="WP_015330276.1">
    <property type="nucleotide sequence ID" value="NC_020054.1"/>
</dbReference>
<proteinExistence type="inferred from homology"/>
<dbReference type="OrthoDB" id="9791970at2"/>
<keyword evidence="10" id="KW-1185">Reference proteome</keyword>
<comment type="catalytic activity">
    <reaction evidence="7 8">
        <text>a quinone + NADH + 5 H(+)(in) = a quinol + NAD(+) + 4 H(+)(out)</text>
        <dbReference type="Rhea" id="RHEA:57888"/>
        <dbReference type="ChEBI" id="CHEBI:15378"/>
        <dbReference type="ChEBI" id="CHEBI:24646"/>
        <dbReference type="ChEBI" id="CHEBI:57540"/>
        <dbReference type="ChEBI" id="CHEBI:57945"/>
        <dbReference type="ChEBI" id="CHEBI:132124"/>
    </reaction>
</comment>
<comment type="subunit">
    <text evidence="7">NDH-1 is composed of 14 different subunits. Subunits NuoA, H, J, K, L, M, N constitute the membrane sector of the complex.</text>
</comment>
<dbReference type="Proteomes" id="UP000011058">
    <property type="component" value="Chromosome"/>
</dbReference>
<organism evidence="9 10">
    <name type="scientific">Fibrella aestuarina BUZ 2</name>
    <dbReference type="NCBI Taxonomy" id="1166018"/>
    <lineage>
        <taxon>Bacteria</taxon>
        <taxon>Pseudomonadati</taxon>
        <taxon>Bacteroidota</taxon>
        <taxon>Cytophagia</taxon>
        <taxon>Cytophagales</taxon>
        <taxon>Spirosomataceae</taxon>
        <taxon>Fibrella</taxon>
    </lineage>
</organism>
<keyword evidence="9" id="KW-0830">Ubiquinone</keyword>
<comment type="similarity">
    <text evidence="2 7 8">Belongs to the complex I subunit 3 family.</text>
</comment>
<feature type="transmembrane region" description="Helical" evidence="7">
    <location>
        <begin position="60"/>
        <end position="84"/>
    </location>
</feature>
<evidence type="ECO:0000256" key="1">
    <source>
        <dbReference type="ARBA" id="ARBA00004141"/>
    </source>
</evidence>
<accession>I0K4X3</accession>
<dbReference type="STRING" id="1166018.FAES_1166"/>
<keyword evidence="6 7" id="KW-0472">Membrane</keyword>
<dbReference type="GO" id="GO:0048038">
    <property type="term" value="F:quinone binding"/>
    <property type="evidence" value="ECO:0007669"/>
    <property type="project" value="UniProtKB-KW"/>
</dbReference>
<evidence type="ECO:0000313" key="9">
    <source>
        <dbReference type="EMBL" id="CCG99176.1"/>
    </source>
</evidence>
<dbReference type="GO" id="GO:0008137">
    <property type="term" value="F:NADH dehydrogenase (ubiquinone) activity"/>
    <property type="evidence" value="ECO:0007669"/>
    <property type="project" value="InterPro"/>
</dbReference>
<reference evidence="9 10" key="1">
    <citation type="journal article" date="2012" name="J. Bacteriol.">
        <title>Genome Sequence of Fibrella aestuarina BUZ 2T, a Filamentous Marine Bacterium.</title>
        <authorList>
            <person name="Filippini M."/>
            <person name="Qi W."/>
            <person name="Blom J."/>
            <person name="Goesmann A."/>
            <person name="Smits T.H."/>
            <person name="Bagheri H.C."/>
        </authorList>
    </citation>
    <scope>NUCLEOTIDE SEQUENCE [LARGE SCALE GENOMIC DNA]</scope>
    <source>
        <strain evidence="10">BUZ 2T</strain>
    </source>
</reference>
<keyword evidence="7" id="KW-1003">Cell membrane</keyword>
<keyword evidence="4 7" id="KW-0812">Transmembrane</keyword>
<dbReference type="AlphaFoldDB" id="I0K4X3"/>
<evidence type="ECO:0000256" key="8">
    <source>
        <dbReference type="RuleBase" id="RU003639"/>
    </source>
</evidence>
<keyword evidence="7" id="KW-1278">Translocase</keyword>
<dbReference type="PANTHER" id="PTHR11058:SF9">
    <property type="entry name" value="NADH-UBIQUINONE OXIDOREDUCTASE CHAIN 3"/>
    <property type="match status" value="1"/>
</dbReference>
<dbReference type="Pfam" id="PF00507">
    <property type="entry name" value="Oxidored_q4"/>
    <property type="match status" value="1"/>
</dbReference>
<feature type="transmembrane region" description="Helical" evidence="7">
    <location>
        <begin position="6"/>
        <end position="25"/>
    </location>
</feature>
<dbReference type="PATRIC" id="fig|1166018.3.peg.2888"/>
<keyword evidence="3 7" id="KW-0813">Transport</keyword>
<comment type="function">
    <text evidence="7">NDH-1 shuttles electrons from NADH, via FMN and iron-sulfur (Fe-S) centers, to quinones in the respiratory chain. The immediate electron acceptor for the enzyme in this species is believed to be a menaquinone. Couples the redox reaction to proton translocation (for every two electrons transferred, four hydrogen ions are translocated across the cytoplasmic membrane), and thus conserves the redox energy in a proton gradient.</text>
</comment>
<comment type="subcellular location">
    <subcellularLocation>
        <location evidence="7 8">Cell membrane</location>
        <topology evidence="7 8">Multi-pass membrane protein</topology>
    </subcellularLocation>
    <subcellularLocation>
        <location evidence="1">Membrane</location>
        <topology evidence="1">Multi-pass membrane protein</topology>
    </subcellularLocation>
</comment>
<evidence type="ECO:0000256" key="3">
    <source>
        <dbReference type="ARBA" id="ARBA00022448"/>
    </source>
</evidence>
<evidence type="ECO:0000256" key="5">
    <source>
        <dbReference type="ARBA" id="ARBA00022989"/>
    </source>
</evidence>
<dbReference type="KEGG" id="fae:FAES_1166"/>
<dbReference type="PANTHER" id="PTHR11058">
    <property type="entry name" value="NADH-UBIQUINONE OXIDOREDUCTASE CHAIN 3"/>
    <property type="match status" value="1"/>
</dbReference>
<keyword evidence="7 8" id="KW-0520">NAD</keyword>
<dbReference type="eggNOG" id="COG0838">
    <property type="taxonomic scope" value="Bacteria"/>
</dbReference>
<evidence type="ECO:0000256" key="6">
    <source>
        <dbReference type="ARBA" id="ARBA00023136"/>
    </source>
</evidence>
<evidence type="ECO:0000313" key="10">
    <source>
        <dbReference type="Proteomes" id="UP000011058"/>
    </source>
</evidence>
<dbReference type="GO" id="GO:0005886">
    <property type="term" value="C:plasma membrane"/>
    <property type="evidence" value="ECO:0007669"/>
    <property type="project" value="UniProtKB-SubCell"/>
</dbReference>
<protein>
    <recommendedName>
        <fullName evidence="7">NADH-quinone oxidoreductase subunit A</fullName>
        <ecNumber evidence="7">7.1.1.-</ecNumber>
    </recommendedName>
    <alternativeName>
        <fullName evidence="7">NADH dehydrogenase I subunit A</fullName>
    </alternativeName>
    <alternativeName>
        <fullName evidence="7">NDH-1 subunit A</fullName>
    </alternativeName>
    <alternativeName>
        <fullName evidence="7">NUO1</fullName>
    </alternativeName>
</protein>
<dbReference type="InterPro" id="IPR038430">
    <property type="entry name" value="NDAH_ubi_oxred_su3_sf"/>
</dbReference>
<dbReference type="HOGENOM" id="CLU_119549_1_0_10"/>
<dbReference type="InterPro" id="IPR000440">
    <property type="entry name" value="NADH_UbQ/plastoQ_OxRdtase_su3"/>
</dbReference>
<evidence type="ECO:0000256" key="4">
    <source>
        <dbReference type="ARBA" id="ARBA00022692"/>
    </source>
</evidence>
<keyword evidence="5 7" id="KW-1133">Transmembrane helix</keyword>
<feature type="transmembrane region" description="Helical" evidence="7">
    <location>
        <begin position="96"/>
        <end position="121"/>
    </location>
</feature>
<evidence type="ECO:0000256" key="7">
    <source>
        <dbReference type="HAMAP-Rule" id="MF_01394"/>
    </source>
</evidence>
<gene>
    <name evidence="7" type="primary">nuoA</name>
    <name evidence="9" type="ORF">FAES_1166</name>
</gene>
<evidence type="ECO:0000256" key="2">
    <source>
        <dbReference type="ARBA" id="ARBA00008472"/>
    </source>
</evidence>
<keyword evidence="7 8" id="KW-0874">Quinone</keyword>
<name>I0K4X3_9BACT</name>
<sequence>MLSDFGIMLLFILTAFAFIVGILLFGKLLRPDHPNEEKLTTYESGEEPVGNAGIQFNPRFYVVALVFVLFDVELVFLFPWATVFAQPTLIAETDGLWGWFTLTEVVLFVVILAVGLAYAWAKGYLDWEKPQPQIPTVASNVPSQLYEQINQKYSGRKP</sequence>
<dbReference type="GO" id="GO:0050136">
    <property type="term" value="F:NADH dehydrogenase (quinone) (non-electrogenic) activity"/>
    <property type="evidence" value="ECO:0007669"/>
    <property type="project" value="UniProtKB-UniRule"/>
</dbReference>
<dbReference type="Gene3D" id="1.20.58.1610">
    <property type="entry name" value="NADH:ubiquinone/plastoquinone oxidoreductase, chain 3"/>
    <property type="match status" value="1"/>
</dbReference>
<dbReference type="EMBL" id="HE796683">
    <property type="protein sequence ID" value="CCG99176.1"/>
    <property type="molecule type" value="Genomic_DNA"/>
</dbReference>
<dbReference type="HAMAP" id="MF_01394">
    <property type="entry name" value="NDH1_NuoA"/>
    <property type="match status" value="1"/>
</dbReference>